<proteinExistence type="predicted"/>
<dbReference type="AlphaFoldDB" id="A0A068ZC89"/>
<name>A0A068ZC89_9GAMM</name>
<dbReference type="STRING" id="138074.SYMBAF_80107"/>
<organism evidence="2 3">
    <name type="scientific">Serratia symbiotica</name>
    <dbReference type="NCBI Taxonomy" id="138074"/>
    <lineage>
        <taxon>Bacteria</taxon>
        <taxon>Pseudomonadati</taxon>
        <taxon>Pseudomonadota</taxon>
        <taxon>Gammaproteobacteria</taxon>
        <taxon>Enterobacterales</taxon>
        <taxon>Yersiniaceae</taxon>
        <taxon>Serratia</taxon>
    </lineage>
</organism>
<dbReference type="GeneID" id="93737087"/>
<accession>A0A068ZC89</accession>
<dbReference type="Pfam" id="PF11860">
    <property type="entry name" value="Muramidase"/>
    <property type="match status" value="1"/>
</dbReference>
<sequence length="196" mass="22588">MTRTLTHDQQQAAALYLGIPLAALQAVQEIEARRHGFLPDGRPVILFERHIMYRQLTSHGLDARRLQERHPDLVNKSAGGYQGGSREHYRLTMAKQLHINSAIESASWGLFQIMGFHWKALDYRSAVDFELQMGESEQMQLDAFVRFVEANPKIHEALKAQNWPEFSRRYNGPQYKRNQYDTKLAVAFEKFSKAAA</sequence>
<dbReference type="Proteomes" id="UP000042738">
    <property type="component" value="Chromosome"/>
</dbReference>
<evidence type="ECO:0000313" key="2">
    <source>
        <dbReference type="EMBL" id="QLH63410.1"/>
    </source>
</evidence>
<dbReference type="EMBL" id="CP050855">
    <property type="protein sequence ID" value="QLH63410.1"/>
    <property type="molecule type" value="Genomic_DNA"/>
</dbReference>
<dbReference type="RefSeq" id="WP_040266597.1">
    <property type="nucleotide sequence ID" value="NZ_CAXKXZ010000015.1"/>
</dbReference>
<evidence type="ECO:0000259" key="1">
    <source>
        <dbReference type="Pfam" id="PF11860"/>
    </source>
</evidence>
<reference evidence="2 3" key="1">
    <citation type="journal article" date="2014" name="Genome Announc.">
        <title>Whole-Genome Sequence of Serratia symbiotica Strain CWBI-2.3T, a Free-Living Symbiont of the Black Bean Aphid Aphis fabae.</title>
        <authorList>
            <person name="Foray V."/>
            <person name="Grigorescu A.S."/>
            <person name="Sabri A."/>
            <person name="Haubruge E."/>
            <person name="Lognay G."/>
            <person name="Francis F."/>
            <person name="Fauconnier M.L."/>
            <person name="Hance T."/>
            <person name="Thonart P."/>
        </authorList>
    </citation>
    <scope>NUCLEOTIDE SEQUENCE [LARGE SCALE GENOMIC DNA]</scope>
    <source>
        <strain evidence="2">CWBI-2.3</strain>
    </source>
</reference>
<evidence type="ECO:0000313" key="3">
    <source>
        <dbReference type="Proteomes" id="UP000042738"/>
    </source>
</evidence>
<dbReference type="InterPro" id="IPR024408">
    <property type="entry name" value="Muramidase"/>
</dbReference>
<gene>
    <name evidence="2" type="ORF">SYMBAF_11335</name>
</gene>
<feature type="domain" description="N-acetylmuramidase" evidence="1">
    <location>
        <begin position="21"/>
        <end position="191"/>
    </location>
</feature>
<protein>
    <submittedName>
        <fullName evidence="2">N-acetylmuramidase family protein</fullName>
    </submittedName>
</protein>